<evidence type="ECO:0000256" key="2">
    <source>
        <dbReference type="ARBA" id="ARBA00023315"/>
    </source>
</evidence>
<reference evidence="4 5" key="1">
    <citation type="submission" date="2023-03" db="EMBL/GenBank/DDBJ databases">
        <title>Thalassotalea loyana LMG 22536T draft genome sequence.</title>
        <authorList>
            <person name="Sawabe T."/>
        </authorList>
    </citation>
    <scope>NUCLEOTIDE SEQUENCE [LARGE SCALE GENOMIC DNA]</scope>
    <source>
        <strain evidence="4 5">LMG 22536</strain>
    </source>
</reference>
<organism evidence="4 5">
    <name type="scientific">Thalassotalea loyana</name>
    <dbReference type="NCBI Taxonomy" id="280483"/>
    <lineage>
        <taxon>Bacteria</taxon>
        <taxon>Pseudomonadati</taxon>
        <taxon>Pseudomonadota</taxon>
        <taxon>Gammaproteobacteria</taxon>
        <taxon>Alteromonadales</taxon>
        <taxon>Colwelliaceae</taxon>
        <taxon>Thalassotalea</taxon>
    </lineage>
</organism>
<dbReference type="Pfam" id="PF00583">
    <property type="entry name" value="Acetyltransf_1"/>
    <property type="match status" value="1"/>
</dbReference>
<gene>
    <name evidence="4" type="ORF">tloyanaT_20590</name>
</gene>
<sequence>MTYVIGKDDLRDGQVVSLLHEHYLDMLTKSPIESVHALTADDIKQSGVEFWSVRAGNQVVACCGLNVFSKGHAELKSMKTSQAHTKKGLAAKLLAYVLHEAKGQGIEQVSLETGSQVSFLPAKRLYQKFGFHQTQPFGDYTDDPNSYFMTKTL</sequence>
<feature type="domain" description="N-acetyltransferase" evidence="3">
    <location>
        <begin position="8"/>
        <end position="153"/>
    </location>
</feature>
<keyword evidence="1" id="KW-0808">Transferase</keyword>
<evidence type="ECO:0000313" key="4">
    <source>
        <dbReference type="EMBL" id="GLX85807.1"/>
    </source>
</evidence>
<comment type="caution">
    <text evidence="4">The sequence shown here is derived from an EMBL/GenBank/DDBJ whole genome shotgun (WGS) entry which is preliminary data.</text>
</comment>
<dbReference type="PROSITE" id="PS51186">
    <property type="entry name" value="GNAT"/>
    <property type="match status" value="1"/>
</dbReference>
<proteinExistence type="predicted"/>
<dbReference type="PANTHER" id="PTHR43877:SF5">
    <property type="entry name" value="BLL8307 PROTEIN"/>
    <property type="match status" value="1"/>
</dbReference>
<dbReference type="CDD" id="cd04301">
    <property type="entry name" value="NAT_SF"/>
    <property type="match status" value="1"/>
</dbReference>
<keyword evidence="5" id="KW-1185">Reference proteome</keyword>
<dbReference type="SUPFAM" id="SSF55729">
    <property type="entry name" value="Acyl-CoA N-acyltransferases (Nat)"/>
    <property type="match status" value="1"/>
</dbReference>
<dbReference type="InterPro" id="IPR000182">
    <property type="entry name" value="GNAT_dom"/>
</dbReference>
<evidence type="ECO:0000256" key="1">
    <source>
        <dbReference type="ARBA" id="ARBA00022679"/>
    </source>
</evidence>
<evidence type="ECO:0000259" key="3">
    <source>
        <dbReference type="PROSITE" id="PS51186"/>
    </source>
</evidence>
<dbReference type="Gene3D" id="3.40.630.30">
    <property type="match status" value="1"/>
</dbReference>
<dbReference type="PANTHER" id="PTHR43877">
    <property type="entry name" value="AMINOALKYLPHOSPHONATE N-ACETYLTRANSFERASE-RELATED-RELATED"/>
    <property type="match status" value="1"/>
</dbReference>
<dbReference type="InterPro" id="IPR016181">
    <property type="entry name" value="Acyl_CoA_acyltransferase"/>
</dbReference>
<dbReference type="RefSeq" id="WP_284298267.1">
    <property type="nucleotide sequence ID" value="NZ_BSSV01000004.1"/>
</dbReference>
<name>A0ABQ6HE13_9GAMM</name>
<accession>A0ABQ6HE13</accession>
<protein>
    <submittedName>
        <fullName evidence="4">N-acetyltransferase</fullName>
    </submittedName>
</protein>
<dbReference type="Proteomes" id="UP001157134">
    <property type="component" value="Unassembled WGS sequence"/>
</dbReference>
<dbReference type="InterPro" id="IPR050832">
    <property type="entry name" value="Bact_Acetyltransf"/>
</dbReference>
<keyword evidence="2" id="KW-0012">Acyltransferase</keyword>
<evidence type="ECO:0000313" key="5">
    <source>
        <dbReference type="Proteomes" id="UP001157134"/>
    </source>
</evidence>
<dbReference type="EMBL" id="BSSV01000004">
    <property type="protein sequence ID" value="GLX85807.1"/>
    <property type="molecule type" value="Genomic_DNA"/>
</dbReference>